<dbReference type="Pfam" id="PF16916">
    <property type="entry name" value="ZT_dimer"/>
    <property type="match status" value="1"/>
</dbReference>
<evidence type="ECO:0000259" key="9">
    <source>
        <dbReference type="Pfam" id="PF16916"/>
    </source>
</evidence>
<dbReference type="InterPro" id="IPR036837">
    <property type="entry name" value="Cation_efflux_CTD_sf"/>
</dbReference>
<dbReference type="Proteomes" id="UP001156706">
    <property type="component" value="Unassembled WGS sequence"/>
</dbReference>
<dbReference type="NCBIfam" id="TIGR01297">
    <property type="entry name" value="CDF"/>
    <property type="match status" value="1"/>
</dbReference>
<feature type="domain" description="Cation efflux protein transmembrane" evidence="8">
    <location>
        <begin position="18"/>
        <end position="213"/>
    </location>
</feature>
<gene>
    <name evidence="10" type="ORF">GCM10007907_02330</name>
</gene>
<organism evidence="10 11">
    <name type="scientific">Chitinimonas prasina</name>
    <dbReference type="NCBI Taxonomy" id="1434937"/>
    <lineage>
        <taxon>Bacteria</taxon>
        <taxon>Pseudomonadati</taxon>
        <taxon>Pseudomonadota</taxon>
        <taxon>Betaproteobacteria</taxon>
        <taxon>Neisseriales</taxon>
        <taxon>Chitinibacteraceae</taxon>
        <taxon>Chitinimonas</taxon>
    </lineage>
</organism>
<reference evidence="11" key="1">
    <citation type="journal article" date="2019" name="Int. J. Syst. Evol. Microbiol.">
        <title>The Global Catalogue of Microorganisms (GCM) 10K type strain sequencing project: providing services to taxonomists for standard genome sequencing and annotation.</title>
        <authorList>
            <consortium name="The Broad Institute Genomics Platform"/>
            <consortium name="The Broad Institute Genome Sequencing Center for Infectious Disease"/>
            <person name="Wu L."/>
            <person name="Ma J."/>
        </authorList>
    </citation>
    <scope>NUCLEOTIDE SEQUENCE [LARGE SCALE GENOMIC DNA]</scope>
    <source>
        <strain evidence="11">NBRC 110044</strain>
    </source>
</reference>
<evidence type="ECO:0000313" key="11">
    <source>
        <dbReference type="Proteomes" id="UP001156706"/>
    </source>
</evidence>
<dbReference type="InterPro" id="IPR050291">
    <property type="entry name" value="CDF_Transporter"/>
</dbReference>
<dbReference type="InterPro" id="IPR027469">
    <property type="entry name" value="Cation_efflux_TMD_sf"/>
</dbReference>
<evidence type="ECO:0000256" key="7">
    <source>
        <dbReference type="SAM" id="Phobius"/>
    </source>
</evidence>
<dbReference type="SUPFAM" id="SSF160240">
    <property type="entry name" value="Cation efflux protein cytoplasmic domain-like"/>
    <property type="match status" value="1"/>
</dbReference>
<comment type="similarity">
    <text evidence="2">Belongs to the cation diffusion facilitator (CDF) transporter (TC 2.A.4) family.</text>
</comment>
<dbReference type="EMBL" id="BSOG01000001">
    <property type="protein sequence ID" value="GLR11443.1"/>
    <property type="molecule type" value="Genomic_DNA"/>
</dbReference>
<evidence type="ECO:0000256" key="6">
    <source>
        <dbReference type="ARBA" id="ARBA00023136"/>
    </source>
</evidence>
<evidence type="ECO:0000313" key="10">
    <source>
        <dbReference type="EMBL" id="GLR11443.1"/>
    </source>
</evidence>
<dbReference type="InterPro" id="IPR058533">
    <property type="entry name" value="Cation_efflux_TM"/>
</dbReference>
<comment type="subcellular location">
    <subcellularLocation>
        <location evidence="1">Membrane</location>
        <topology evidence="1">Multi-pass membrane protein</topology>
    </subcellularLocation>
</comment>
<keyword evidence="11" id="KW-1185">Reference proteome</keyword>
<name>A0ABQ5YAG3_9NEIS</name>
<evidence type="ECO:0000259" key="8">
    <source>
        <dbReference type="Pfam" id="PF01545"/>
    </source>
</evidence>
<dbReference type="Pfam" id="PF01545">
    <property type="entry name" value="Cation_efflux"/>
    <property type="match status" value="1"/>
</dbReference>
<dbReference type="RefSeq" id="WP_284194602.1">
    <property type="nucleotide sequence ID" value="NZ_BSOG01000001.1"/>
</dbReference>
<dbReference type="Gene3D" id="3.30.70.1350">
    <property type="entry name" value="Cation efflux protein, cytoplasmic domain"/>
    <property type="match status" value="1"/>
</dbReference>
<dbReference type="Gene3D" id="1.20.1510.10">
    <property type="entry name" value="Cation efflux protein transmembrane domain"/>
    <property type="match status" value="1"/>
</dbReference>
<evidence type="ECO:0000256" key="5">
    <source>
        <dbReference type="ARBA" id="ARBA00022989"/>
    </source>
</evidence>
<feature type="domain" description="Cation efflux protein cytoplasmic" evidence="9">
    <location>
        <begin position="217"/>
        <end position="294"/>
    </location>
</feature>
<dbReference type="SUPFAM" id="SSF161111">
    <property type="entry name" value="Cation efflux protein transmembrane domain-like"/>
    <property type="match status" value="1"/>
</dbReference>
<evidence type="ECO:0000256" key="2">
    <source>
        <dbReference type="ARBA" id="ARBA00008114"/>
    </source>
</evidence>
<evidence type="ECO:0000256" key="4">
    <source>
        <dbReference type="ARBA" id="ARBA00022692"/>
    </source>
</evidence>
<proteinExistence type="inferred from homology"/>
<feature type="transmembrane region" description="Helical" evidence="7">
    <location>
        <begin position="115"/>
        <end position="138"/>
    </location>
</feature>
<protein>
    <submittedName>
        <fullName evidence="10">Transporter</fullName>
    </submittedName>
</protein>
<dbReference type="InterPro" id="IPR002524">
    <property type="entry name" value="Cation_efflux"/>
</dbReference>
<dbReference type="InterPro" id="IPR027470">
    <property type="entry name" value="Cation_efflux_CTD"/>
</dbReference>
<accession>A0ABQ5YAG3</accession>
<feature type="transmembrane region" description="Helical" evidence="7">
    <location>
        <begin position="84"/>
        <end position="103"/>
    </location>
</feature>
<feature type="transmembrane region" description="Helical" evidence="7">
    <location>
        <begin position="158"/>
        <end position="178"/>
    </location>
</feature>
<sequence>MSSPHPAPSGLQPRHLAMLSIAAACLTLGLKFWAYHLTGSVGLYSDAMESFVNLAAAIAALVALTIAAQPADPGHPFGHEKAEYFASGLEGGLIFVAALAIAYEAVQRLLHPAPVAQLGMGMLISLVASAINGGLAWLMLGYARKHDSIVLEADAKHLLTDVWTSAGVVAALCLLLVLPPSWWWLDPLIAIVVAANIVRTGADLLRRSADGLMDAALPAEEQGSICRILEQQLAPGLRYTGLRTRKAGNRRFVEFKLLVAPAMTVADSHALCDTLEAAIMAELNRCQVTIHVEPLTS</sequence>
<dbReference type="PANTHER" id="PTHR43840">
    <property type="entry name" value="MITOCHONDRIAL METAL TRANSPORTER 1-RELATED"/>
    <property type="match status" value="1"/>
</dbReference>
<keyword evidence="4 7" id="KW-0812">Transmembrane</keyword>
<evidence type="ECO:0000256" key="3">
    <source>
        <dbReference type="ARBA" id="ARBA00022448"/>
    </source>
</evidence>
<feature type="transmembrane region" description="Helical" evidence="7">
    <location>
        <begin position="16"/>
        <end position="34"/>
    </location>
</feature>
<evidence type="ECO:0000256" key="1">
    <source>
        <dbReference type="ARBA" id="ARBA00004141"/>
    </source>
</evidence>
<keyword evidence="5 7" id="KW-1133">Transmembrane helix</keyword>
<comment type="caution">
    <text evidence="10">The sequence shown here is derived from an EMBL/GenBank/DDBJ whole genome shotgun (WGS) entry which is preliminary data.</text>
</comment>
<dbReference type="PANTHER" id="PTHR43840:SF15">
    <property type="entry name" value="MITOCHONDRIAL METAL TRANSPORTER 1-RELATED"/>
    <property type="match status" value="1"/>
</dbReference>
<feature type="transmembrane region" description="Helical" evidence="7">
    <location>
        <begin position="54"/>
        <end position="72"/>
    </location>
</feature>
<keyword evidence="6 7" id="KW-0472">Membrane</keyword>
<keyword evidence="3" id="KW-0813">Transport</keyword>